<dbReference type="EMBL" id="RAXZ01000030">
    <property type="protein sequence ID" value="RKG48778.1"/>
    <property type="molecule type" value="Genomic_DNA"/>
</dbReference>
<dbReference type="GO" id="GO:0003677">
    <property type="term" value="F:DNA binding"/>
    <property type="evidence" value="ECO:0007669"/>
    <property type="project" value="UniProtKB-KW"/>
</dbReference>
<dbReference type="InterPro" id="IPR009061">
    <property type="entry name" value="DNA-bd_dom_put_sf"/>
</dbReference>
<gene>
    <name evidence="2" type="ORF">D7V64_14715</name>
</gene>
<proteinExistence type="predicted"/>
<dbReference type="Proteomes" id="UP000281084">
    <property type="component" value="Unassembled WGS sequence"/>
</dbReference>
<keyword evidence="2" id="KW-0238">DNA-binding</keyword>
<name>A0A3A8FR01_9GAMM</name>
<accession>A0A3A8FR01</accession>
<dbReference type="AlphaFoldDB" id="A0A3A8FR01"/>
<comment type="caution">
    <text evidence="2">The sequence shown here is derived from an EMBL/GenBank/DDBJ whole genome shotgun (WGS) entry which is preliminary data.</text>
</comment>
<dbReference type="SUPFAM" id="SSF46955">
    <property type="entry name" value="Putative DNA-binding domain"/>
    <property type="match status" value="1"/>
</dbReference>
<organism evidence="2 3">
    <name type="scientific">Acinetobacter cumulans</name>
    <dbReference type="NCBI Taxonomy" id="2136182"/>
    <lineage>
        <taxon>Bacteria</taxon>
        <taxon>Pseudomonadati</taxon>
        <taxon>Pseudomonadota</taxon>
        <taxon>Gammaproteobacteria</taxon>
        <taxon>Moraxellales</taxon>
        <taxon>Moraxellaceae</taxon>
        <taxon>Acinetobacter</taxon>
    </lineage>
</organism>
<evidence type="ECO:0000259" key="1">
    <source>
        <dbReference type="Pfam" id="PF12728"/>
    </source>
</evidence>
<evidence type="ECO:0000313" key="3">
    <source>
        <dbReference type="Proteomes" id="UP000281084"/>
    </source>
</evidence>
<reference evidence="2 3" key="1">
    <citation type="submission" date="2018-09" db="EMBL/GenBank/DDBJ databases">
        <title>The draft genome of Acinetobacter spp. strains.</title>
        <authorList>
            <person name="Qin J."/>
            <person name="Feng Y."/>
            <person name="Zong Z."/>
        </authorList>
    </citation>
    <scope>NUCLEOTIDE SEQUENCE [LARGE SCALE GENOMIC DNA]</scope>
    <source>
        <strain evidence="2 3">WCHAc060002</strain>
    </source>
</reference>
<dbReference type="InterPro" id="IPR041657">
    <property type="entry name" value="HTH_17"/>
</dbReference>
<evidence type="ECO:0000313" key="2">
    <source>
        <dbReference type="EMBL" id="RKG48778.1"/>
    </source>
</evidence>
<feature type="domain" description="Helix-turn-helix" evidence="1">
    <location>
        <begin position="33"/>
        <end position="79"/>
    </location>
</feature>
<protein>
    <submittedName>
        <fullName evidence="2">DNA-binding protein</fullName>
    </submittedName>
</protein>
<dbReference type="Pfam" id="PF12728">
    <property type="entry name" value="HTH_17"/>
    <property type="match status" value="1"/>
</dbReference>
<dbReference type="RefSeq" id="WP_120368180.1">
    <property type="nucleotide sequence ID" value="NZ_RAXZ01000030.1"/>
</dbReference>
<sequence length="89" mass="10135">MSKVKFNEMSQQDRDMRLDRFLAASDQQLFPQEDIAIYLSCSTHTLQRLRCVGGGIPYTKVGRSVAYKKSDVLAYQQRQTVMNTAQLAS</sequence>